<dbReference type="PROSITE" id="PS51257">
    <property type="entry name" value="PROKAR_LIPOPROTEIN"/>
    <property type="match status" value="1"/>
</dbReference>
<gene>
    <name evidence="1" type="ORF">A3L09_00260</name>
</gene>
<dbReference type="EMBL" id="CP014862">
    <property type="protein sequence ID" value="ASJ01801.1"/>
    <property type="molecule type" value="Genomic_DNA"/>
</dbReference>
<dbReference type="Proteomes" id="UP000250179">
    <property type="component" value="Chromosome"/>
</dbReference>
<dbReference type="OrthoDB" id="101009at2157"/>
<dbReference type="RefSeq" id="WP_088857069.1">
    <property type="nucleotide sequence ID" value="NZ_CP014862.1"/>
</dbReference>
<organism evidence="1 2">
    <name type="scientific">Thermococcus profundus</name>
    <dbReference type="NCBI Taxonomy" id="49899"/>
    <lineage>
        <taxon>Archaea</taxon>
        <taxon>Methanobacteriati</taxon>
        <taxon>Methanobacteriota</taxon>
        <taxon>Thermococci</taxon>
        <taxon>Thermococcales</taxon>
        <taxon>Thermococcaceae</taxon>
        <taxon>Thermococcus</taxon>
    </lineage>
</organism>
<dbReference type="GeneID" id="33318795"/>
<name>A0A2Z2MH75_THEPR</name>
<reference evidence="1 2" key="1">
    <citation type="submission" date="2016-03" db="EMBL/GenBank/DDBJ databases">
        <title>Complete genome sequence of Thermococcus profundus strain DT5432.</title>
        <authorList>
            <person name="Oger P.M."/>
        </authorList>
    </citation>
    <scope>NUCLEOTIDE SEQUENCE [LARGE SCALE GENOMIC DNA]</scope>
    <source>
        <strain evidence="1 2">DT 5432</strain>
    </source>
</reference>
<proteinExistence type="predicted"/>
<accession>A0A2Z2MH75</accession>
<dbReference type="KEGG" id="tprf:A3L09_00260"/>
<protein>
    <submittedName>
        <fullName evidence="1">Uncharacterized protein</fullName>
    </submittedName>
</protein>
<evidence type="ECO:0000313" key="2">
    <source>
        <dbReference type="Proteomes" id="UP000250179"/>
    </source>
</evidence>
<keyword evidence="2" id="KW-1185">Reference proteome</keyword>
<sequence>MSRGSVVLLVSLLLVVLVAGCMGGGNFVYSKGKMIGPHKELRYSFRGSVDLEVKVSGSGPFTLLIASPDGSREIFEKENVTEVKETVKLPEGSWNVVIRNEGNSPIKLDISLRGK</sequence>
<dbReference type="AlphaFoldDB" id="A0A2Z2MH75"/>
<evidence type="ECO:0000313" key="1">
    <source>
        <dbReference type="EMBL" id="ASJ01801.1"/>
    </source>
</evidence>